<reference evidence="2" key="1">
    <citation type="submission" date="2023-08" db="EMBL/GenBank/DDBJ databases">
        <authorList>
            <person name="Chen Y."/>
            <person name="Shah S."/>
            <person name="Dougan E. K."/>
            <person name="Thang M."/>
            <person name="Chan C."/>
        </authorList>
    </citation>
    <scope>NUCLEOTIDE SEQUENCE</scope>
</reference>
<name>A0AA36N852_9DINO</name>
<accession>A0AA36N852</accession>
<dbReference type="Proteomes" id="UP001178507">
    <property type="component" value="Unassembled WGS sequence"/>
</dbReference>
<organism evidence="2 3">
    <name type="scientific">Effrenium voratum</name>
    <dbReference type="NCBI Taxonomy" id="2562239"/>
    <lineage>
        <taxon>Eukaryota</taxon>
        <taxon>Sar</taxon>
        <taxon>Alveolata</taxon>
        <taxon>Dinophyceae</taxon>
        <taxon>Suessiales</taxon>
        <taxon>Symbiodiniaceae</taxon>
        <taxon>Effrenium</taxon>
    </lineage>
</organism>
<protein>
    <submittedName>
        <fullName evidence="2">Uncharacterized protein</fullName>
    </submittedName>
</protein>
<feature type="region of interest" description="Disordered" evidence="1">
    <location>
        <begin position="83"/>
        <end position="116"/>
    </location>
</feature>
<evidence type="ECO:0000313" key="3">
    <source>
        <dbReference type="Proteomes" id="UP001178507"/>
    </source>
</evidence>
<proteinExistence type="predicted"/>
<sequence>MEGLLASVRLEDGIPKLLVKVSPGTAAGFAAKNLGEVTLRRPGSQRGHVAVLHLSSTVPTGVALISLKLAELLEVQEGQQVHIAHSERGARRSRRDPQELWSRRGSEQPGPVEFWQ</sequence>
<evidence type="ECO:0000256" key="1">
    <source>
        <dbReference type="SAM" id="MobiDB-lite"/>
    </source>
</evidence>
<evidence type="ECO:0000313" key="2">
    <source>
        <dbReference type="EMBL" id="CAJ1396139.1"/>
    </source>
</evidence>
<gene>
    <name evidence="2" type="ORF">EVOR1521_LOCUS20415</name>
</gene>
<keyword evidence="3" id="KW-1185">Reference proteome</keyword>
<comment type="caution">
    <text evidence="2">The sequence shown here is derived from an EMBL/GenBank/DDBJ whole genome shotgun (WGS) entry which is preliminary data.</text>
</comment>
<dbReference type="EMBL" id="CAUJNA010003219">
    <property type="protein sequence ID" value="CAJ1396139.1"/>
    <property type="molecule type" value="Genomic_DNA"/>
</dbReference>
<dbReference type="AlphaFoldDB" id="A0AA36N852"/>
<feature type="compositionally biased region" description="Basic and acidic residues" evidence="1">
    <location>
        <begin position="84"/>
        <end position="106"/>
    </location>
</feature>